<proteinExistence type="predicted"/>
<dbReference type="Gene3D" id="1.10.510.10">
    <property type="entry name" value="Transferase(Phosphotransferase) domain 1"/>
    <property type="match status" value="1"/>
</dbReference>
<reference evidence="9" key="1">
    <citation type="journal article" date="2015" name="Nat. Genet.">
        <title>The genome and transcriptome of the zoonotic hookworm Ancylostoma ceylanicum identify infection-specific gene families.</title>
        <authorList>
            <person name="Schwarz E.M."/>
            <person name="Hu Y."/>
            <person name="Antoshechkin I."/>
            <person name="Miller M.M."/>
            <person name="Sternberg P.W."/>
            <person name="Aroian R.V."/>
        </authorList>
    </citation>
    <scope>NUCLEOTIDE SEQUENCE</scope>
    <source>
        <strain evidence="9">HY135</strain>
    </source>
</reference>
<sequence>MGAGVGTSTLLFEAPVYKTEGITVRYTFPPYVSSGARDLINKLLQREPEERLSLTEVMEHEWVQHHLRKREASLRIPKKTVRDVTSM</sequence>
<keyword evidence="1" id="KW-0723">Serine/threonine-protein kinase</keyword>
<accession>A0A016U8L4</accession>
<dbReference type="InterPro" id="IPR030616">
    <property type="entry name" value="Aur-like"/>
</dbReference>
<keyword evidence="4" id="KW-0418">Kinase</keyword>
<evidence type="ECO:0000256" key="5">
    <source>
        <dbReference type="ARBA" id="ARBA00022840"/>
    </source>
</evidence>
<keyword evidence="2" id="KW-0808">Transferase</keyword>
<evidence type="ECO:0000256" key="2">
    <source>
        <dbReference type="ARBA" id="ARBA00022679"/>
    </source>
</evidence>
<dbReference type="InterPro" id="IPR011009">
    <property type="entry name" value="Kinase-like_dom_sf"/>
</dbReference>
<protein>
    <submittedName>
        <fullName evidence="8">Uncharacterized protein</fullName>
    </submittedName>
</protein>
<evidence type="ECO:0000256" key="1">
    <source>
        <dbReference type="ARBA" id="ARBA00022527"/>
    </source>
</evidence>
<comment type="caution">
    <text evidence="8">The sequence shown here is derived from an EMBL/GenBank/DDBJ whole genome shotgun (WGS) entry which is preliminary data.</text>
</comment>
<name>A0A016U8L4_9BILA</name>
<evidence type="ECO:0000313" key="8">
    <source>
        <dbReference type="EMBL" id="EYC11639.1"/>
    </source>
</evidence>
<dbReference type="GO" id="GO:0004674">
    <property type="term" value="F:protein serine/threonine kinase activity"/>
    <property type="evidence" value="ECO:0007669"/>
    <property type="project" value="UniProtKB-KW"/>
</dbReference>
<dbReference type="EMBL" id="JARK01001386">
    <property type="protein sequence ID" value="EYC11639.1"/>
    <property type="molecule type" value="Genomic_DNA"/>
</dbReference>
<dbReference type="OrthoDB" id="10070999at2759"/>
<evidence type="ECO:0000313" key="9">
    <source>
        <dbReference type="Proteomes" id="UP000024635"/>
    </source>
</evidence>
<evidence type="ECO:0000256" key="3">
    <source>
        <dbReference type="ARBA" id="ARBA00022741"/>
    </source>
</evidence>
<keyword evidence="3" id="KW-0547">Nucleotide-binding</keyword>
<comment type="catalytic activity">
    <reaction evidence="6">
        <text>L-threonyl-[protein] + ATP = O-phospho-L-threonyl-[protein] + ADP + H(+)</text>
        <dbReference type="Rhea" id="RHEA:46608"/>
        <dbReference type="Rhea" id="RHEA-COMP:11060"/>
        <dbReference type="Rhea" id="RHEA-COMP:11605"/>
        <dbReference type="ChEBI" id="CHEBI:15378"/>
        <dbReference type="ChEBI" id="CHEBI:30013"/>
        <dbReference type="ChEBI" id="CHEBI:30616"/>
        <dbReference type="ChEBI" id="CHEBI:61977"/>
        <dbReference type="ChEBI" id="CHEBI:456216"/>
        <dbReference type="EC" id="2.7.11.1"/>
    </reaction>
</comment>
<dbReference type="SUPFAM" id="SSF56112">
    <property type="entry name" value="Protein kinase-like (PK-like)"/>
    <property type="match status" value="1"/>
</dbReference>
<keyword evidence="9" id="KW-1185">Reference proteome</keyword>
<dbReference type="Proteomes" id="UP000024635">
    <property type="component" value="Unassembled WGS sequence"/>
</dbReference>
<dbReference type="STRING" id="53326.A0A016U8L4"/>
<keyword evidence="5" id="KW-0067">ATP-binding</keyword>
<organism evidence="8 9">
    <name type="scientific">Ancylostoma ceylanicum</name>
    <dbReference type="NCBI Taxonomy" id="53326"/>
    <lineage>
        <taxon>Eukaryota</taxon>
        <taxon>Metazoa</taxon>
        <taxon>Ecdysozoa</taxon>
        <taxon>Nematoda</taxon>
        <taxon>Chromadorea</taxon>
        <taxon>Rhabditida</taxon>
        <taxon>Rhabditina</taxon>
        <taxon>Rhabditomorpha</taxon>
        <taxon>Strongyloidea</taxon>
        <taxon>Ancylostomatidae</taxon>
        <taxon>Ancylostomatinae</taxon>
        <taxon>Ancylostoma</taxon>
    </lineage>
</organism>
<evidence type="ECO:0000256" key="4">
    <source>
        <dbReference type="ARBA" id="ARBA00022777"/>
    </source>
</evidence>
<gene>
    <name evidence="8" type="primary">Acey_s0050.g2017</name>
    <name evidence="8" type="ORF">Y032_0050g2017</name>
</gene>
<evidence type="ECO:0000256" key="7">
    <source>
        <dbReference type="ARBA" id="ARBA00048679"/>
    </source>
</evidence>
<comment type="catalytic activity">
    <reaction evidence="7">
        <text>L-seryl-[protein] + ATP = O-phospho-L-seryl-[protein] + ADP + H(+)</text>
        <dbReference type="Rhea" id="RHEA:17989"/>
        <dbReference type="Rhea" id="RHEA-COMP:9863"/>
        <dbReference type="Rhea" id="RHEA-COMP:11604"/>
        <dbReference type="ChEBI" id="CHEBI:15378"/>
        <dbReference type="ChEBI" id="CHEBI:29999"/>
        <dbReference type="ChEBI" id="CHEBI:30616"/>
        <dbReference type="ChEBI" id="CHEBI:83421"/>
        <dbReference type="ChEBI" id="CHEBI:456216"/>
        <dbReference type="EC" id="2.7.11.1"/>
    </reaction>
</comment>
<dbReference type="AlphaFoldDB" id="A0A016U8L4"/>
<evidence type="ECO:0000256" key="6">
    <source>
        <dbReference type="ARBA" id="ARBA00047899"/>
    </source>
</evidence>
<dbReference type="GO" id="GO:0005524">
    <property type="term" value="F:ATP binding"/>
    <property type="evidence" value="ECO:0007669"/>
    <property type="project" value="UniProtKB-KW"/>
</dbReference>
<dbReference type="PANTHER" id="PTHR24350">
    <property type="entry name" value="SERINE/THREONINE-PROTEIN KINASE IAL-RELATED"/>
    <property type="match status" value="1"/>
</dbReference>